<dbReference type="AlphaFoldDB" id="A0A2G8KTK3"/>
<name>A0A2G8KTK3_STIJA</name>
<reference evidence="2 3" key="1">
    <citation type="journal article" date="2017" name="PLoS Biol.">
        <title>The sea cucumber genome provides insights into morphological evolution and visceral regeneration.</title>
        <authorList>
            <person name="Zhang X."/>
            <person name="Sun L."/>
            <person name="Yuan J."/>
            <person name="Sun Y."/>
            <person name="Gao Y."/>
            <person name="Zhang L."/>
            <person name="Li S."/>
            <person name="Dai H."/>
            <person name="Hamel J.F."/>
            <person name="Liu C."/>
            <person name="Yu Y."/>
            <person name="Liu S."/>
            <person name="Lin W."/>
            <person name="Guo K."/>
            <person name="Jin S."/>
            <person name="Xu P."/>
            <person name="Storey K.B."/>
            <person name="Huan P."/>
            <person name="Zhang T."/>
            <person name="Zhou Y."/>
            <person name="Zhang J."/>
            <person name="Lin C."/>
            <person name="Li X."/>
            <person name="Xing L."/>
            <person name="Huo D."/>
            <person name="Sun M."/>
            <person name="Wang L."/>
            <person name="Mercier A."/>
            <person name="Li F."/>
            <person name="Yang H."/>
            <person name="Xiang J."/>
        </authorList>
    </citation>
    <scope>NUCLEOTIDE SEQUENCE [LARGE SCALE GENOMIC DNA]</scope>
    <source>
        <strain evidence="2">Shaxun</strain>
        <tissue evidence="2">Muscle</tissue>
    </source>
</reference>
<proteinExistence type="predicted"/>
<evidence type="ECO:0000313" key="2">
    <source>
        <dbReference type="EMBL" id="PIK51339.1"/>
    </source>
</evidence>
<keyword evidence="1" id="KW-0812">Transmembrane</keyword>
<evidence type="ECO:0000256" key="1">
    <source>
        <dbReference type="SAM" id="Phobius"/>
    </source>
</evidence>
<feature type="transmembrane region" description="Helical" evidence="1">
    <location>
        <begin position="68"/>
        <end position="89"/>
    </location>
</feature>
<keyword evidence="3" id="KW-1185">Reference proteome</keyword>
<feature type="transmembrane region" description="Helical" evidence="1">
    <location>
        <begin position="44"/>
        <end position="62"/>
    </location>
</feature>
<evidence type="ECO:0000313" key="3">
    <source>
        <dbReference type="Proteomes" id="UP000230750"/>
    </source>
</evidence>
<dbReference type="OrthoDB" id="10062419at2759"/>
<comment type="caution">
    <text evidence="2">The sequence shown here is derived from an EMBL/GenBank/DDBJ whole genome shotgun (WGS) entry which is preliminary data.</text>
</comment>
<accession>A0A2G8KTK3</accession>
<dbReference type="Proteomes" id="UP000230750">
    <property type="component" value="Unassembled WGS sequence"/>
</dbReference>
<feature type="transmembrane region" description="Helical" evidence="1">
    <location>
        <begin position="12"/>
        <end position="32"/>
    </location>
</feature>
<dbReference type="EMBL" id="MRZV01000378">
    <property type="protein sequence ID" value="PIK51339.1"/>
    <property type="molecule type" value="Genomic_DNA"/>
</dbReference>
<gene>
    <name evidence="2" type="ORF">BSL78_11776</name>
</gene>
<keyword evidence="1" id="KW-0472">Membrane</keyword>
<protein>
    <submittedName>
        <fullName evidence="2">Uncharacterized protein</fullName>
    </submittedName>
</protein>
<keyword evidence="1" id="KW-1133">Transmembrane helix</keyword>
<organism evidence="2 3">
    <name type="scientific">Stichopus japonicus</name>
    <name type="common">Sea cucumber</name>
    <dbReference type="NCBI Taxonomy" id="307972"/>
    <lineage>
        <taxon>Eukaryota</taxon>
        <taxon>Metazoa</taxon>
        <taxon>Echinodermata</taxon>
        <taxon>Eleutherozoa</taxon>
        <taxon>Echinozoa</taxon>
        <taxon>Holothuroidea</taxon>
        <taxon>Aspidochirotacea</taxon>
        <taxon>Aspidochirotida</taxon>
        <taxon>Stichopodidae</taxon>
        <taxon>Apostichopus</taxon>
    </lineage>
</organism>
<sequence>MLITLLGWDDPLTKLTAIGTAVFFLTLHVKFSPMKCPFEQRLQLFSLAVIFINVLVAAVPMSNSYGNIISIGIITLDAGIMVIVSGEAIRPLYRYVKGKCQRRRHMQLD</sequence>